<dbReference type="AlphaFoldDB" id="A0A2I1CSS7"/>
<accession>A0A2I1CSS7</accession>
<reference evidence="2" key="1">
    <citation type="submission" date="2016-12" db="EMBL/GenBank/DDBJ databases">
        <title>The genomes of Aspergillus section Nigri reveals drivers in fungal speciation.</title>
        <authorList>
            <consortium name="DOE Joint Genome Institute"/>
            <person name="Vesth T.C."/>
            <person name="Nybo J."/>
            <person name="Theobald S."/>
            <person name="Brandl J."/>
            <person name="Frisvad J.C."/>
            <person name="Nielsen K.F."/>
            <person name="Lyhne E.K."/>
            <person name="Kogle M.E."/>
            <person name="Kuo A."/>
            <person name="Riley R."/>
            <person name="Clum A."/>
            <person name="Nolan M."/>
            <person name="Lipzen A."/>
            <person name="Salamov A."/>
            <person name="Henrissat B."/>
            <person name="Wiebenga A."/>
            <person name="De vries R.P."/>
            <person name="Grigoriev I.V."/>
            <person name="Mortensen U.H."/>
            <person name="Andersen M.R."/>
            <person name="Baker S.E."/>
        </authorList>
    </citation>
    <scope>NUCLEOTIDE SEQUENCE</scope>
    <source>
        <strain evidence="2">IBT 28561</strain>
    </source>
</reference>
<evidence type="ECO:0000313" key="2">
    <source>
        <dbReference type="EMBL" id="PKY00667.1"/>
    </source>
</evidence>
<gene>
    <name evidence="2" type="ORF">P168DRAFT_71285</name>
</gene>
<feature type="compositionally biased region" description="Polar residues" evidence="1">
    <location>
        <begin position="158"/>
        <end position="167"/>
    </location>
</feature>
<feature type="region of interest" description="Disordered" evidence="1">
    <location>
        <begin position="484"/>
        <end position="530"/>
    </location>
</feature>
<feature type="compositionally biased region" description="Low complexity" evidence="1">
    <location>
        <begin position="492"/>
        <end position="519"/>
    </location>
</feature>
<dbReference type="OrthoDB" id="5230484at2759"/>
<evidence type="ECO:0000256" key="1">
    <source>
        <dbReference type="SAM" id="MobiDB-lite"/>
    </source>
</evidence>
<evidence type="ECO:0000313" key="3">
    <source>
        <dbReference type="Proteomes" id="UP000234254"/>
    </source>
</evidence>
<dbReference type="EMBL" id="MSFM01000014">
    <property type="protein sequence ID" value="PKY00667.1"/>
    <property type="molecule type" value="Genomic_DNA"/>
</dbReference>
<comment type="caution">
    <text evidence="2">The sequence shown here is derived from an EMBL/GenBank/DDBJ whole genome shotgun (WGS) entry which is preliminary data.</text>
</comment>
<proteinExistence type="predicted"/>
<dbReference type="VEuPathDB" id="FungiDB:P168DRAFT_71285"/>
<feature type="region of interest" description="Disordered" evidence="1">
    <location>
        <begin position="131"/>
        <end position="171"/>
    </location>
</feature>
<organism evidence="2 3">
    <name type="scientific">Aspergillus campestris (strain IBT 28561)</name>
    <dbReference type="NCBI Taxonomy" id="1392248"/>
    <lineage>
        <taxon>Eukaryota</taxon>
        <taxon>Fungi</taxon>
        <taxon>Dikarya</taxon>
        <taxon>Ascomycota</taxon>
        <taxon>Pezizomycotina</taxon>
        <taxon>Eurotiomycetes</taxon>
        <taxon>Eurotiomycetidae</taxon>
        <taxon>Eurotiales</taxon>
        <taxon>Aspergillaceae</taxon>
        <taxon>Aspergillus</taxon>
        <taxon>Aspergillus subgen. Circumdati</taxon>
    </lineage>
</organism>
<protein>
    <submittedName>
        <fullName evidence="2">Uncharacterized protein</fullName>
    </submittedName>
</protein>
<keyword evidence="3" id="KW-1185">Reference proteome</keyword>
<feature type="region of interest" description="Disordered" evidence="1">
    <location>
        <begin position="75"/>
        <end position="103"/>
    </location>
</feature>
<dbReference type="RefSeq" id="XP_024689261.1">
    <property type="nucleotide sequence ID" value="XM_024842124.1"/>
</dbReference>
<feature type="compositionally biased region" description="Polar residues" evidence="1">
    <location>
        <begin position="520"/>
        <end position="530"/>
    </location>
</feature>
<sequence length="530" mass="59648">MSIGSPNSRLSTNPGSPLVFARDWWAKSTEIDELDLDKRDTPMRNASEAAAHYMRPSSDAQLDIMRQTPRANLHGVRDQVDDDEGSSQSGIPAWRGPGGLTVHAQQHSDNRFASNPGGIHPSIAVPVNISTSERQSRQQDREGTPSLPLRTAVEPASDWSQHATPRAQTKHDFEDNDLTSRLRNHDGVPEGSDIERTNQTLDESSGVVSFKTAHLNDGEAEIHALKSALSECWSLCNTLASLSHIHQRSTEYSSSVSEPWKSCWRLCQELYAYQGGDFPSHIDPTLDTCRDFCQTLFEARARDDELVDSVLRVSFELNNHLYNTRDRNLPDAFRERTLEFYITLCHRLMKQRMRLSRTESLLSACWSLAEILFNMRQNFKERRQLDEGLVGAAVQACWELCDIFRQGWTQRSLRSPDRGTPRPSQAIVTSVIPHTEQDEFDFSDKQDDDQFVQNPETPTTIFEDIATASSEEAPIQNIFILGQSRNKDPHPTWSSNSSSISDQTQSSGQTSSTNTVTNTPIQISPTCRSW</sequence>
<name>A0A2I1CSS7_ASPC2</name>
<dbReference type="Proteomes" id="UP000234254">
    <property type="component" value="Unassembled WGS sequence"/>
</dbReference>
<feature type="compositionally biased region" description="Basic and acidic residues" evidence="1">
    <location>
        <begin position="134"/>
        <end position="143"/>
    </location>
</feature>
<dbReference type="GeneID" id="36549653"/>
<feature type="region of interest" description="Disordered" evidence="1">
    <location>
        <begin position="412"/>
        <end position="433"/>
    </location>
</feature>